<feature type="binding site" evidence="14">
    <location>
        <position position="433"/>
    </location>
    <ligand>
        <name>Zn(2+)</name>
        <dbReference type="ChEBI" id="CHEBI:29105"/>
    </ligand>
</feature>
<evidence type="ECO:0000256" key="9">
    <source>
        <dbReference type="ARBA" id="ARBA00022842"/>
    </source>
</evidence>
<dbReference type="InterPro" id="IPR013840">
    <property type="entry name" value="DNAligase_N"/>
</dbReference>
<dbReference type="FunFam" id="2.40.50.140:FF:000012">
    <property type="entry name" value="DNA ligase"/>
    <property type="match status" value="1"/>
</dbReference>
<dbReference type="AlphaFoldDB" id="A0A0C5VBJ7"/>
<dbReference type="SUPFAM" id="SSF56091">
    <property type="entry name" value="DNA ligase/mRNA capping enzyme, catalytic domain"/>
    <property type="match status" value="1"/>
</dbReference>
<evidence type="ECO:0000256" key="10">
    <source>
        <dbReference type="ARBA" id="ARBA00023027"/>
    </source>
</evidence>
<dbReference type="OrthoDB" id="9759736at2"/>
<comment type="caution">
    <text evidence="14">Lacks conserved residue(s) required for the propagation of feature annotation.</text>
</comment>
<evidence type="ECO:0000313" key="17">
    <source>
        <dbReference type="EMBL" id="AJQ96715.1"/>
    </source>
</evidence>
<dbReference type="GO" id="GO:0005829">
    <property type="term" value="C:cytosol"/>
    <property type="evidence" value="ECO:0007669"/>
    <property type="project" value="TreeGrafter"/>
</dbReference>
<dbReference type="PATRIC" id="fig|1445510.3.peg.4646"/>
<keyword evidence="10 14" id="KW-0520">NAD</keyword>
<evidence type="ECO:0000256" key="11">
    <source>
        <dbReference type="ARBA" id="ARBA00023204"/>
    </source>
</evidence>
<dbReference type="GO" id="GO:0006281">
    <property type="term" value="P:DNA repair"/>
    <property type="evidence" value="ECO:0007669"/>
    <property type="project" value="UniProtKB-KW"/>
</dbReference>
<dbReference type="InterPro" id="IPR004150">
    <property type="entry name" value="NAD_DNA_ligase_OB"/>
</dbReference>
<dbReference type="RefSeq" id="WP_044620269.1">
    <property type="nucleotide sequence ID" value="NZ_CP007142.1"/>
</dbReference>
<dbReference type="GO" id="GO:0003911">
    <property type="term" value="F:DNA ligase (NAD+) activity"/>
    <property type="evidence" value="ECO:0007669"/>
    <property type="project" value="UniProtKB-UniRule"/>
</dbReference>
<dbReference type="GO" id="GO:0006260">
    <property type="term" value="P:DNA replication"/>
    <property type="evidence" value="ECO:0007669"/>
    <property type="project" value="UniProtKB-KW"/>
</dbReference>
<dbReference type="HOGENOM" id="CLU_007764_2_1_6"/>
<comment type="similarity">
    <text evidence="13 14">Belongs to the NAD-dependent DNA ligase family. LigA subfamily.</text>
</comment>
<dbReference type="InterPro" id="IPR013839">
    <property type="entry name" value="DNAligase_adenylation"/>
</dbReference>
<dbReference type="EC" id="6.5.1.2" evidence="2 14"/>
<evidence type="ECO:0000256" key="3">
    <source>
        <dbReference type="ARBA" id="ARBA00013308"/>
    </source>
</evidence>
<dbReference type="Gene3D" id="3.30.470.30">
    <property type="entry name" value="DNA ligase/mRNA capping enzyme"/>
    <property type="match status" value="1"/>
</dbReference>
<proteinExistence type="inferred from homology"/>
<dbReference type="FunFam" id="3.30.470.30:FF:000001">
    <property type="entry name" value="DNA ligase"/>
    <property type="match status" value="1"/>
</dbReference>
<dbReference type="GO" id="GO:0046872">
    <property type="term" value="F:metal ion binding"/>
    <property type="evidence" value="ECO:0007669"/>
    <property type="project" value="UniProtKB-KW"/>
</dbReference>
<reference evidence="17 18" key="1">
    <citation type="submission" date="2014-01" db="EMBL/GenBank/DDBJ databases">
        <title>Full genme sequencing of cellulolytic bacterium Gynuella sunshinyii YC6258T gen. nov., sp. nov.</title>
        <authorList>
            <person name="Khan H."/>
            <person name="Chung E.J."/>
            <person name="Chung Y.R."/>
        </authorList>
    </citation>
    <scope>NUCLEOTIDE SEQUENCE [LARGE SCALE GENOMIC DNA]</scope>
    <source>
        <strain evidence="17 18">YC6258</strain>
    </source>
</reference>
<dbReference type="HAMAP" id="MF_01588">
    <property type="entry name" value="DNA_ligase_A"/>
    <property type="match status" value="1"/>
</dbReference>
<dbReference type="Pfam" id="PF01653">
    <property type="entry name" value="DNA_ligase_aden"/>
    <property type="match status" value="1"/>
</dbReference>
<dbReference type="SMART" id="SM00292">
    <property type="entry name" value="BRCT"/>
    <property type="match status" value="1"/>
</dbReference>
<feature type="binding site" evidence="14">
    <location>
        <position position="114"/>
    </location>
    <ligand>
        <name>NAD(+)</name>
        <dbReference type="ChEBI" id="CHEBI:57540"/>
    </ligand>
</feature>
<dbReference type="InterPro" id="IPR001357">
    <property type="entry name" value="BRCT_dom"/>
</dbReference>
<dbReference type="FunFam" id="1.10.287.610:FF:000002">
    <property type="entry name" value="DNA ligase"/>
    <property type="match status" value="1"/>
</dbReference>
<feature type="binding site" evidence="14">
    <location>
        <position position="291"/>
    </location>
    <ligand>
        <name>NAD(+)</name>
        <dbReference type="ChEBI" id="CHEBI:57540"/>
    </ligand>
</feature>
<dbReference type="PANTHER" id="PTHR23389">
    <property type="entry name" value="CHROMOSOME TRANSMISSION FIDELITY FACTOR 18"/>
    <property type="match status" value="1"/>
</dbReference>
<dbReference type="SMART" id="SM00532">
    <property type="entry name" value="LIGANc"/>
    <property type="match status" value="1"/>
</dbReference>
<evidence type="ECO:0000256" key="15">
    <source>
        <dbReference type="RuleBase" id="RU000618"/>
    </source>
</evidence>
<evidence type="ECO:0000256" key="2">
    <source>
        <dbReference type="ARBA" id="ARBA00012722"/>
    </source>
</evidence>
<dbReference type="SUPFAM" id="SSF47781">
    <property type="entry name" value="RuvA domain 2-like"/>
    <property type="match status" value="1"/>
</dbReference>
<evidence type="ECO:0000256" key="7">
    <source>
        <dbReference type="ARBA" id="ARBA00022763"/>
    </source>
</evidence>
<feature type="binding site" evidence="14">
    <location>
        <begin position="33"/>
        <end position="37"/>
    </location>
    <ligand>
        <name>NAD(+)</name>
        <dbReference type="ChEBI" id="CHEBI:57540"/>
    </ligand>
</feature>
<dbReference type="InterPro" id="IPR036420">
    <property type="entry name" value="BRCT_dom_sf"/>
</dbReference>
<accession>A0A0C5VBJ7</accession>
<evidence type="ECO:0000256" key="8">
    <source>
        <dbReference type="ARBA" id="ARBA00022833"/>
    </source>
</evidence>
<keyword evidence="8 14" id="KW-0862">Zinc</keyword>
<keyword evidence="9 14" id="KW-0460">Magnesium</keyword>
<feature type="binding site" evidence="14">
    <location>
        <position position="315"/>
    </location>
    <ligand>
        <name>NAD(+)</name>
        <dbReference type="ChEBI" id="CHEBI:57540"/>
    </ligand>
</feature>
<dbReference type="PANTHER" id="PTHR23389:SF9">
    <property type="entry name" value="DNA LIGASE"/>
    <property type="match status" value="1"/>
</dbReference>
<evidence type="ECO:0000256" key="12">
    <source>
        <dbReference type="ARBA" id="ARBA00034005"/>
    </source>
</evidence>
<dbReference type="InterPro" id="IPR001679">
    <property type="entry name" value="DNA_ligase"/>
</dbReference>
<dbReference type="CDD" id="cd00114">
    <property type="entry name" value="LIGANc"/>
    <property type="match status" value="1"/>
</dbReference>
<dbReference type="KEGG" id="gsn:YC6258_04683"/>
<dbReference type="InterPro" id="IPR003583">
    <property type="entry name" value="Hlx-hairpin-Hlx_DNA-bd_motif"/>
</dbReference>
<dbReference type="Gene3D" id="6.20.10.30">
    <property type="match status" value="1"/>
</dbReference>
<dbReference type="Pfam" id="PF03120">
    <property type="entry name" value="OB_DNA_ligase"/>
    <property type="match status" value="1"/>
</dbReference>
<evidence type="ECO:0000256" key="5">
    <source>
        <dbReference type="ARBA" id="ARBA00022705"/>
    </source>
</evidence>
<evidence type="ECO:0000313" key="18">
    <source>
        <dbReference type="Proteomes" id="UP000032266"/>
    </source>
</evidence>
<name>A0A0C5VBJ7_9GAMM</name>
<dbReference type="PIRSF" id="PIRSF001604">
    <property type="entry name" value="LigA"/>
    <property type="match status" value="1"/>
</dbReference>
<dbReference type="PROSITE" id="PS50172">
    <property type="entry name" value="BRCT"/>
    <property type="match status" value="1"/>
</dbReference>
<keyword evidence="14" id="KW-0464">Manganese</keyword>
<comment type="function">
    <text evidence="1 14">DNA ligase that catalyzes the formation of phosphodiester linkages between 5'-phosphoryl and 3'-hydroxyl groups in double-stranded DNA using NAD as a coenzyme and as the energy source for the reaction. It is essential for DNA replication and repair of damaged DNA.</text>
</comment>
<dbReference type="Gene3D" id="2.40.50.140">
    <property type="entry name" value="Nucleic acid-binding proteins"/>
    <property type="match status" value="1"/>
</dbReference>
<dbReference type="FunFam" id="1.10.150.20:FF:000007">
    <property type="entry name" value="DNA ligase"/>
    <property type="match status" value="1"/>
</dbReference>
<dbReference type="InterPro" id="IPR012340">
    <property type="entry name" value="NA-bd_OB-fold"/>
</dbReference>
<evidence type="ECO:0000256" key="13">
    <source>
        <dbReference type="ARBA" id="ARBA00060881"/>
    </source>
</evidence>
<comment type="cofactor">
    <cofactor evidence="14">
        <name>Mg(2+)</name>
        <dbReference type="ChEBI" id="CHEBI:18420"/>
    </cofactor>
    <cofactor evidence="14">
        <name>Mn(2+)</name>
        <dbReference type="ChEBI" id="CHEBI:29035"/>
    </cofactor>
</comment>
<dbReference type="Gene3D" id="1.10.287.610">
    <property type="entry name" value="Helix hairpin bin"/>
    <property type="match status" value="1"/>
</dbReference>
<dbReference type="Pfam" id="PF00533">
    <property type="entry name" value="BRCT"/>
    <property type="match status" value="1"/>
</dbReference>
<feature type="binding site" evidence="14">
    <location>
        <begin position="82"/>
        <end position="83"/>
    </location>
    <ligand>
        <name>NAD(+)</name>
        <dbReference type="ChEBI" id="CHEBI:57540"/>
    </ligand>
</feature>
<keyword evidence="11 14" id="KW-0234">DNA repair</keyword>
<evidence type="ECO:0000259" key="16">
    <source>
        <dbReference type="PROSITE" id="PS50172"/>
    </source>
</evidence>
<dbReference type="Gene3D" id="3.40.50.10190">
    <property type="entry name" value="BRCT domain"/>
    <property type="match status" value="1"/>
</dbReference>
<dbReference type="SUPFAM" id="SSF52113">
    <property type="entry name" value="BRCT domain"/>
    <property type="match status" value="1"/>
</dbReference>
<keyword evidence="5 14" id="KW-0235">DNA replication</keyword>
<dbReference type="InterPro" id="IPR018239">
    <property type="entry name" value="DNA_ligase_AS"/>
</dbReference>
<dbReference type="InterPro" id="IPR033136">
    <property type="entry name" value="DNA_ligase_CS"/>
</dbReference>
<protein>
    <recommendedName>
        <fullName evidence="3 14">DNA ligase</fullName>
        <ecNumber evidence="2 14">6.5.1.2</ecNumber>
    </recommendedName>
    <alternativeName>
        <fullName evidence="14">Polydeoxyribonucleotide synthase [NAD(+)]</fullName>
    </alternativeName>
</protein>
<dbReference type="InterPro" id="IPR010994">
    <property type="entry name" value="RuvA_2-like"/>
</dbReference>
<feature type="binding site" evidence="14">
    <location>
        <position position="409"/>
    </location>
    <ligand>
        <name>Zn(2+)</name>
        <dbReference type="ChEBI" id="CHEBI:29105"/>
    </ligand>
</feature>
<dbReference type="Gene3D" id="1.10.150.20">
    <property type="entry name" value="5' to 3' exonuclease, C-terminal subdomain"/>
    <property type="match status" value="2"/>
</dbReference>
<sequence>MNQADYQQLQQLRQMIERHNYEYYVLNESTVTDAEYDRLMQQLRKIESEHPEWVTPDSPSQRVSGQPADGFETVVHEVPMLSLDNAFGEQDMHDFVRRIQDRLRQQDDFEFCCEPKLDGLAISLLYENGVLVRAATRGDGTTGENITANAKAIRNIPLRLRGNGYPAILEVRGEVYMTRSGFEAMNERFRSNEEKTYMNPRNAASGALRQLDSRITAQRPLEFCCYSVGRVEQGTVPDSQYALLKQLQQWGLKINSEMRQVTGVDGCLDYFQQMLNKRDGLDYDIDGVVFKIDDMALQKRLGFVSRAPRWAIAHKFPAQEEQTRLLAVDYQVGRTGAITPVARLEPVFVGGVTVSNATLHNLDEITRLGLAINDQVIIRRAGDVIPQIVKVAHQADDDERQVIEIPTACPVCGSDVLRVEGEAALRCTAGLFCDAQRKEGLKHFVSRKAMDIEGLGDKLIDTLVDLKLVNHFSDLFRLTFEQLVNLERMAEKSANNLLEALEHSKQTTLPRFLFSLGIREVGETTARNLANHFADLNELMHASEEDLQGVDDVGPVAARNVAAFFAETHNRDEVQALLDLGIQWPVQQQDSTDAVLAGQTWVVTGKLEALSRDEASERLLALGAKVAGSVSKKTTRVVAGPGAGSKLKKANELNIPVMDEAEFMDYLKTLEN</sequence>
<keyword evidence="18" id="KW-1185">Reference proteome</keyword>
<organism evidence="17 18">
    <name type="scientific">Gynuella sunshinyii YC6258</name>
    <dbReference type="NCBI Taxonomy" id="1445510"/>
    <lineage>
        <taxon>Bacteria</taxon>
        <taxon>Pseudomonadati</taxon>
        <taxon>Pseudomonadota</taxon>
        <taxon>Gammaproteobacteria</taxon>
        <taxon>Oceanospirillales</taxon>
        <taxon>Saccharospirillaceae</taxon>
        <taxon>Gynuella</taxon>
    </lineage>
</organism>
<feature type="active site" description="N6-AMP-lysine intermediate" evidence="14">
    <location>
        <position position="116"/>
    </location>
</feature>
<keyword evidence="6 14" id="KW-0479">Metal-binding</keyword>
<dbReference type="SUPFAM" id="SSF50249">
    <property type="entry name" value="Nucleic acid-binding proteins"/>
    <property type="match status" value="1"/>
</dbReference>
<dbReference type="NCBIfam" id="TIGR00575">
    <property type="entry name" value="dnlj"/>
    <property type="match status" value="1"/>
</dbReference>
<dbReference type="Proteomes" id="UP000032266">
    <property type="component" value="Chromosome"/>
</dbReference>
<feature type="binding site" evidence="14">
    <location>
        <position position="137"/>
    </location>
    <ligand>
        <name>NAD(+)</name>
        <dbReference type="ChEBI" id="CHEBI:57540"/>
    </ligand>
</feature>
<dbReference type="CDD" id="cd17748">
    <property type="entry name" value="BRCT_DNA_ligase_like"/>
    <property type="match status" value="1"/>
</dbReference>
<keyword evidence="7 14" id="KW-0227">DNA damage</keyword>
<dbReference type="GO" id="GO:0003677">
    <property type="term" value="F:DNA binding"/>
    <property type="evidence" value="ECO:0007669"/>
    <property type="project" value="InterPro"/>
</dbReference>
<dbReference type="EMBL" id="CP007142">
    <property type="protein sequence ID" value="AJQ96715.1"/>
    <property type="molecule type" value="Genomic_DNA"/>
</dbReference>
<dbReference type="SMART" id="SM00278">
    <property type="entry name" value="HhH1"/>
    <property type="match status" value="4"/>
</dbReference>
<evidence type="ECO:0000256" key="1">
    <source>
        <dbReference type="ARBA" id="ARBA00004067"/>
    </source>
</evidence>
<dbReference type="PROSITE" id="PS01056">
    <property type="entry name" value="DNA_LIGASE_N2"/>
    <property type="match status" value="1"/>
</dbReference>
<dbReference type="PROSITE" id="PS01055">
    <property type="entry name" value="DNA_LIGASE_N1"/>
    <property type="match status" value="1"/>
</dbReference>
<evidence type="ECO:0000256" key="4">
    <source>
        <dbReference type="ARBA" id="ARBA00022598"/>
    </source>
</evidence>
<dbReference type="FunFam" id="1.10.150.20:FF:000006">
    <property type="entry name" value="DNA ligase"/>
    <property type="match status" value="1"/>
</dbReference>
<evidence type="ECO:0000256" key="6">
    <source>
        <dbReference type="ARBA" id="ARBA00022723"/>
    </source>
</evidence>
<evidence type="ECO:0000256" key="14">
    <source>
        <dbReference type="HAMAP-Rule" id="MF_01588"/>
    </source>
</evidence>
<dbReference type="InterPro" id="IPR041663">
    <property type="entry name" value="DisA/LigA_HHH"/>
</dbReference>
<feature type="domain" description="BRCT" evidence="16">
    <location>
        <begin position="591"/>
        <end position="672"/>
    </location>
</feature>
<feature type="binding site" evidence="14">
    <location>
        <position position="412"/>
    </location>
    <ligand>
        <name>Zn(2+)</name>
        <dbReference type="ChEBI" id="CHEBI:29105"/>
    </ligand>
</feature>
<dbReference type="NCBIfam" id="NF005932">
    <property type="entry name" value="PRK07956.1"/>
    <property type="match status" value="1"/>
</dbReference>
<gene>
    <name evidence="14" type="primary">ligA</name>
    <name evidence="17" type="ORF">YC6258_04683</name>
</gene>
<dbReference type="Pfam" id="PF12826">
    <property type="entry name" value="HHH_2"/>
    <property type="match status" value="1"/>
</dbReference>
<dbReference type="InterPro" id="IPR004149">
    <property type="entry name" value="Znf_DNAligase_C4"/>
</dbReference>
<feature type="binding site" evidence="14">
    <location>
        <position position="174"/>
    </location>
    <ligand>
        <name>NAD(+)</name>
        <dbReference type="ChEBI" id="CHEBI:57540"/>
    </ligand>
</feature>
<dbReference type="STRING" id="1445510.YC6258_04683"/>
<comment type="catalytic activity">
    <reaction evidence="12 14 15">
        <text>NAD(+) + (deoxyribonucleotide)n-3'-hydroxyl + 5'-phospho-(deoxyribonucleotide)m = (deoxyribonucleotide)n+m + AMP + beta-nicotinamide D-nucleotide.</text>
        <dbReference type="EC" id="6.5.1.2"/>
    </reaction>
</comment>
<dbReference type="Pfam" id="PF03119">
    <property type="entry name" value="DNA_ligase_ZBD"/>
    <property type="match status" value="1"/>
</dbReference>
<keyword evidence="4 14" id="KW-0436">Ligase</keyword>